<reference evidence="1 2" key="1">
    <citation type="journal article" date="2016" name="Genome Announc.">
        <title>Complete Genome Sequence of Thiostrepton-Producing Streptomyces laurentii ATCC 31255.</title>
        <authorList>
            <person name="Doi K."/>
            <person name="Fujino Y."/>
            <person name="Nagayoshi Y."/>
            <person name="Ohshima T."/>
            <person name="Ogata S."/>
        </authorList>
    </citation>
    <scope>NUCLEOTIDE SEQUENCE [LARGE SCALE GENOMIC DNA]</scope>
    <source>
        <strain evidence="1 2">ATCC 31255</strain>
    </source>
</reference>
<organism evidence="1 2">
    <name type="scientific">Streptomyces laurentii</name>
    <dbReference type="NCBI Taxonomy" id="39478"/>
    <lineage>
        <taxon>Bacteria</taxon>
        <taxon>Bacillati</taxon>
        <taxon>Actinomycetota</taxon>
        <taxon>Actinomycetes</taxon>
        <taxon>Kitasatosporales</taxon>
        <taxon>Streptomycetaceae</taxon>
        <taxon>Streptomyces</taxon>
    </lineage>
</organism>
<proteinExistence type="predicted"/>
<accession>A0A160P3W8</accession>
<dbReference type="PROSITE" id="PS51257">
    <property type="entry name" value="PROKAR_LIPOPROTEIN"/>
    <property type="match status" value="1"/>
</dbReference>
<dbReference type="Proteomes" id="UP000217676">
    <property type="component" value="Chromosome"/>
</dbReference>
<keyword evidence="1" id="KW-0449">Lipoprotein</keyword>
<dbReference type="Gene3D" id="2.50.20.20">
    <property type="match status" value="1"/>
</dbReference>
<sequence>MTVSAWKRAGVALTAAVVVTGVAGCEDGDAKSAGKTAGKAAAQGAGDVTEAITAAFKKTSEAKAAKFTMTMEMTGTGAADGTTTMSGVQGWDPTVMDVTMEGGMLAGAGAGAAEGGMPGKIRMIMRDNVMYTEVGAEMAKQFGGKTWMKMDFAAMAKESGDASLKAMTANMSGSNQDPAQQLAVLLQARGIKHVGPEKIKGTDTEHYKGSVTVDEMMKANKNLDVVPEKDRKALLETMKTAGLKSYDTEVWVDKDGYPAKMLVGMAMPQGSLKVTAFYSDYGTKAEVTPPPAGETLDFQEMMKKLMENAGEGEAGADAAQG</sequence>
<evidence type="ECO:0000313" key="2">
    <source>
        <dbReference type="Proteomes" id="UP000217676"/>
    </source>
</evidence>
<dbReference type="KEGG" id="slau:SLA_4517"/>
<dbReference type="EMBL" id="AP017424">
    <property type="protein sequence ID" value="BAU85401.1"/>
    <property type="molecule type" value="Genomic_DNA"/>
</dbReference>
<gene>
    <name evidence="1" type="ORF">SLA_4517</name>
</gene>
<dbReference type="AlphaFoldDB" id="A0A160P3W8"/>
<keyword evidence="2" id="KW-1185">Reference proteome</keyword>
<protein>
    <submittedName>
        <fullName evidence="1">Lipoprotein</fullName>
    </submittedName>
</protein>
<dbReference type="InterPro" id="IPR029046">
    <property type="entry name" value="LolA/LolB/LppX"/>
</dbReference>
<dbReference type="SUPFAM" id="SSF89392">
    <property type="entry name" value="Prokaryotic lipoproteins and lipoprotein localization factors"/>
    <property type="match status" value="1"/>
</dbReference>
<name>A0A160P3W8_STRLU</name>
<evidence type="ECO:0000313" key="1">
    <source>
        <dbReference type="EMBL" id="BAU85401.1"/>
    </source>
</evidence>